<gene>
    <name evidence="12" type="ORF">SAMN04487905_11920</name>
</gene>
<organism evidence="12 13">
    <name type="scientific">Actinopolyspora xinjiangensis</name>
    <dbReference type="NCBI Taxonomy" id="405564"/>
    <lineage>
        <taxon>Bacteria</taxon>
        <taxon>Bacillati</taxon>
        <taxon>Actinomycetota</taxon>
        <taxon>Actinomycetes</taxon>
        <taxon>Actinopolysporales</taxon>
        <taxon>Actinopolysporaceae</taxon>
        <taxon>Actinopolyspora</taxon>
    </lineage>
</organism>
<dbReference type="GO" id="GO:0015293">
    <property type="term" value="F:symporter activity"/>
    <property type="evidence" value="ECO:0007669"/>
    <property type="project" value="UniProtKB-KW"/>
</dbReference>
<evidence type="ECO:0000256" key="6">
    <source>
        <dbReference type="ARBA" id="ARBA00022847"/>
    </source>
</evidence>
<evidence type="ECO:0000256" key="11">
    <source>
        <dbReference type="SAM" id="Phobius"/>
    </source>
</evidence>
<dbReference type="InterPro" id="IPR001734">
    <property type="entry name" value="Na/solute_symporter"/>
</dbReference>
<keyword evidence="6" id="KW-0769">Symport</keyword>
<dbReference type="CDD" id="cd11480">
    <property type="entry name" value="SLC5sbd_u4"/>
    <property type="match status" value="1"/>
</dbReference>
<dbReference type="OrthoDB" id="9764416at2"/>
<keyword evidence="3" id="KW-0813">Transport</keyword>
<keyword evidence="5 11" id="KW-0812">Transmembrane</keyword>
<keyword evidence="8 11" id="KW-0472">Membrane</keyword>
<dbReference type="STRING" id="405564.SAMN04487905_11920"/>
<dbReference type="PANTHER" id="PTHR48086:SF6">
    <property type="entry name" value="CATION_ACETATE SYMPORTER ACTP"/>
    <property type="match status" value="1"/>
</dbReference>
<feature type="transmembrane region" description="Helical" evidence="11">
    <location>
        <begin position="446"/>
        <end position="464"/>
    </location>
</feature>
<feature type="transmembrane region" description="Helical" evidence="11">
    <location>
        <begin position="352"/>
        <end position="376"/>
    </location>
</feature>
<dbReference type="GO" id="GO:0005886">
    <property type="term" value="C:plasma membrane"/>
    <property type="evidence" value="ECO:0007669"/>
    <property type="project" value="UniProtKB-SubCell"/>
</dbReference>
<dbReference type="Proteomes" id="UP000199497">
    <property type="component" value="Unassembled WGS sequence"/>
</dbReference>
<dbReference type="Pfam" id="PF00474">
    <property type="entry name" value="SSF"/>
    <property type="match status" value="2"/>
</dbReference>
<evidence type="ECO:0000256" key="2">
    <source>
        <dbReference type="ARBA" id="ARBA00006434"/>
    </source>
</evidence>
<keyword evidence="13" id="KW-1185">Reference proteome</keyword>
<feature type="transmembrane region" description="Helical" evidence="11">
    <location>
        <begin position="148"/>
        <end position="170"/>
    </location>
</feature>
<feature type="transmembrane region" description="Helical" evidence="11">
    <location>
        <begin position="470"/>
        <end position="491"/>
    </location>
</feature>
<feature type="compositionally biased region" description="Basic residues" evidence="10">
    <location>
        <begin position="601"/>
        <end position="613"/>
    </location>
</feature>
<name>A0A1H0WZB6_9ACTN</name>
<evidence type="ECO:0000256" key="4">
    <source>
        <dbReference type="ARBA" id="ARBA00022475"/>
    </source>
</evidence>
<dbReference type="EMBL" id="FNJR01000019">
    <property type="protein sequence ID" value="SDP96043.1"/>
    <property type="molecule type" value="Genomic_DNA"/>
</dbReference>
<dbReference type="PANTHER" id="PTHR48086">
    <property type="entry name" value="SODIUM/PROLINE SYMPORTER-RELATED"/>
    <property type="match status" value="1"/>
</dbReference>
<dbReference type="GO" id="GO:0015123">
    <property type="term" value="F:acetate transmembrane transporter activity"/>
    <property type="evidence" value="ECO:0007669"/>
    <property type="project" value="TreeGrafter"/>
</dbReference>
<dbReference type="RefSeq" id="WP_092604518.1">
    <property type="nucleotide sequence ID" value="NZ_FNJR01000019.1"/>
</dbReference>
<evidence type="ECO:0000256" key="7">
    <source>
        <dbReference type="ARBA" id="ARBA00022989"/>
    </source>
</evidence>
<feature type="region of interest" description="Disordered" evidence="10">
    <location>
        <begin position="576"/>
        <end position="613"/>
    </location>
</feature>
<dbReference type="AlphaFoldDB" id="A0A1H0WZB6"/>
<comment type="subcellular location">
    <subcellularLocation>
        <location evidence="1">Cell membrane</location>
        <topology evidence="1">Multi-pass membrane protein</topology>
    </subcellularLocation>
</comment>
<feature type="transmembrane region" description="Helical" evidence="11">
    <location>
        <begin position="45"/>
        <end position="67"/>
    </location>
</feature>
<keyword evidence="4" id="KW-1003">Cell membrane</keyword>
<feature type="transmembrane region" description="Helical" evidence="11">
    <location>
        <begin position="498"/>
        <end position="521"/>
    </location>
</feature>
<evidence type="ECO:0000256" key="10">
    <source>
        <dbReference type="SAM" id="MobiDB-lite"/>
    </source>
</evidence>
<dbReference type="GO" id="GO:0006847">
    <property type="term" value="P:plasma membrane acetate transport"/>
    <property type="evidence" value="ECO:0007669"/>
    <property type="project" value="TreeGrafter"/>
</dbReference>
<dbReference type="InterPro" id="IPR038377">
    <property type="entry name" value="Na/Glc_symporter_sf"/>
</dbReference>
<accession>A0A1H0WZB6</accession>
<feature type="transmembrane region" description="Helical" evidence="11">
    <location>
        <begin position="318"/>
        <end position="340"/>
    </location>
</feature>
<protein>
    <submittedName>
        <fullName evidence="12">Sodium:solute symporter family protein</fullName>
    </submittedName>
</protein>
<keyword evidence="7 11" id="KW-1133">Transmembrane helix</keyword>
<evidence type="ECO:0000256" key="3">
    <source>
        <dbReference type="ARBA" id="ARBA00022448"/>
    </source>
</evidence>
<evidence type="ECO:0000256" key="8">
    <source>
        <dbReference type="ARBA" id="ARBA00023136"/>
    </source>
</evidence>
<evidence type="ECO:0000256" key="5">
    <source>
        <dbReference type="ARBA" id="ARBA00022692"/>
    </source>
</evidence>
<feature type="transmembrane region" description="Helical" evidence="11">
    <location>
        <begin position="182"/>
        <end position="201"/>
    </location>
</feature>
<dbReference type="InterPro" id="IPR050277">
    <property type="entry name" value="Sodium:Solute_Symporter"/>
</dbReference>
<dbReference type="PROSITE" id="PS50283">
    <property type="entry name" value="NA_SOLUT_SYMP_3"/>
    <property type="match status" value="1"/>
</dbReference>
<evidence type="ECO:0000256" key="9">
    <source>
        <dbReference type="RuleBase" id="RU362091"/>
    </source>
</evidence>
<comment type="similarity">
    <text evidence="2 9">Belongs to the sodium:solute symporter (SSF) (TC 2.A.21) family.</text>
</comment>
<evidence type="ECO:0000313" key="13">
    <source>
        <dbReference type="Proteomes" id="UP000199497"/>
    </source>
</evidence>
<reference evidence="13" key="1">
    <citation type="submission" date="2016-10" db="EMBL/GenBank/DDBJ databases">
        <authorList>
            <person name="Varghese N."/>
            <person name="Submissions S."/>
        </authorList>
    </citation>
    <scope>NUCLEOTIDE SEQUENCE [LARGE SCALE GENOMIC DNA]</scope>
    <source>
        <strain evidence="13">DSM 46732</strain>
    </source>
</reference>
<proteinExistence type="inferred from homology"/>
<feature type="transmembrane region" description="Helical" evidence="11">
    <location>
        <begin position="404"/>
        <end position="434"/>
    </location>
</feature>
<feature type="transmembrane region" description="Helical" evidence="11">
    <location>
        <begin position="116"/>
        <end position="136"/>
    </location>
</feature>
<evidence type="ECO:0000256" key="1">
    <source>
        <dbReference type="ARBA" id="ARBA00004651"/>
    </source>
</evidence>
<feature type="compositionally biased region" description="Basic and acidic residues" evidence="10">
    <location>
        <begin position="576"/>
        <end position="589"/>
    </location>
</feature>
<feature type="transmembrane region" description="Helical" evidence="11">
    <location>
        <begin position="73"/>
        <end position="95"/>
    </location>
</feature>
<dbReference type="Gene3D" id="1.20.1730.10">
    <property type="entry name" value="Sodium/glucose cotransporter"/>
    <property type="match status" value="2"/>
</dbReference>
<feature type="transmembrane region" description="Helical" evidence="11">
    <location>
        <begin position="6"/>
        <end position="24"/>
    </location>
</feature>
<evidence type="ECO:0000313" key="12">
    <source>
        <dbReference type="EMBL" id="SDP96043.1"/>
    </source>
</evidence>
<feature type="transmembrane region" description="Helical" evidence="11">
    <location>
        <begin position="527"/>
        <end position="550"/>
    </location>
</feature>
<sequence>MNPWALGGVALIAVGTFGLAAWGSRGARTTSDFLLARRMVGVERNAAAIAGEYLSAASFLGIAGLLLKDGIEALWYPIGYTAGYLALILFVAAPLRRSGAYTLPDFAQVRLDSSRVRTLSTVLVVLIGWLYLVPQLQAAGVTLSTVTGISYAGGIAMVAIVVLAGVLSGGMRVVTLVQAFQYGVKLFAIAVPVFVLFFVFLGHDSQHRRGLDAPMPPVFERATTVRIETDVRLRVTEAVWVEVLSGPGPERVSGPAEQPPGRSGATVYLAPGMHAVSADSELRFPAGSAVPAVADAEPNNRSWLLPQDGDSYELFETYSLLMSTFLGTMGLPHVLVRFYTNPTGWSARRTTLVVLGLLGLFYLFPTVLGVLSRFYVPQLLVTGKTDAAVLLLPTEMLGGWPGELVGAITAAGAFAAFLSTSSGLVMSVAGVLFTDLLPGRLSNFRLVALGSCILPAALAVIAIGRDISQSVGLAFAMAASTFFPLLVLGIWWRGLTAVGAMSGLVVGGGLVLLAVLTGAFLGDGYGWWSAVLLQPAAFTVPLAFLVTVLVSKLTAGGVPEATGRVMLRMHTPDRLGFTRDRSADHHAAERSTTAENPGRSNGRHRLRRGRRRR</sequence>